<reference evidence="2" key="2">
    <citation type="submission" date="2018-05" db="EMBL/GenBank/DDBJ databases">
        <title>OmerRS3 (Oryza meridionalis Reference Sequence Version 3).</title>
        <authorList>
            <person name="Zhang J."/>
            <person name="Kudrna D."/>
            <person name="Lee S."/>
            <person name="Talag J."/>
            <person name="Welchert J."/>
            <person name="Wing R.A."/>
        </authorList>
    </citation>
    <scope>NUCLEOTIDE SEQUENCE [LARGE SCALE GENOMIC DNA]</scope>
    <source>
        <strain evidence="2">cv. OR44</strain>
    </source>
</reference>
<organism evidence="2">
    <name type="scientific">Oryza meridionalis</name>
    <dbReference type="NCBI Taxonomy" id="40149"/>
    <lineage>
        <taxon>Eukaryota</taxon>
        <taxon>Viridiplantae</taxon>
        <taxon>Streptophyta</taxon>
        <taxon>Embryophyta</taxon>
        <taxon>Tracheophyta</taxon>
        <taxon>Spermatophyta</taxon>
        <taxon>Magnoliopsida</taxon>
        <taxon>Liliopsida</taxon>
        <taxon>Poales</taxon>
        <taxon>Poaceae</taxon>
        <taxon>BOP clade</taxon>
        <taxon>Oryzoideae</taxon>
        <taxon>Oryzeae</taxon>
        <taxon>Oryzinae</taxon>
        <taxon>Oryza</taxon>
    </lineage>
</organism>
<protein>
    <recommendedName>
        <fullName evidence="1">DUF1618 domain-containing protein</fullName>
    </recommendedName>
</protein>
<evidence type="ECO:0000313" key="2">
    <source>
        <dbReference type="EnsemblPlants" id="OMERI11G04150.1"/>
    </source>
</evidence>
<proteinExistence type="predicted"/>
<dbReference type="Gramene" id="OMERI11G04150.1">
    <property type="protein sequence ID" value="OMERI11G04150.1"/>
    <property type="gene ID" value="OMERI11G04150"/>
</dbReference>
<dbReference type="Proteomes" id="UP000008021">
    <property type="component" value="Chromosome 11"/>
</dbReference>
<dbReference type="EnsemblPlants" id="OMERI11G04150.1">
    <property type="protein sequence ID" value="OMERI11G04150.1"/>
    <property type="gene ID" value="OMERI11G04150"/>
</dbReference>
<reference evidence="2" key="1">
    <citation type="submission" date="2015-04" db="UniProtKB">
        <authorList>
            <consortium name="EnsemblPlants"/>
        </authorList>
    </citation>
    <scope>IDENTIFICATION</scope>
</reference>
<dbReference type="eggNOG" id="ENOG502R4Z9">
    <property type="taxonomic scope" value="Eukaryota"/>
</dbReference>
<dbReference type="PANTHER" id="PTHR33074">
    <property type="entry name" value="EXPRESSED PROTEIN-RELATED"/>
    <property type="match status" value="1"/>
</dbReference>
<dbReference type="PANTHER" id="PTHR33074:SF53">
    <property type="entry name" value="DUF1618 DOMAIN-CONTAINING PROTEIN"/>
    <property type="match status" value="1"/>
</dbReference>
<feature type="domain" description="DUF1618" evidence="1">
    <location>
        <begin position="247"/>
        <end position="383"/>
    </location>
</feature>
<name>A0A0E0F321_9ORYZ</name>
<evidence type="ECO:0000259" key="1">
    <source>
        <dbReference type="Pfam" id="PF07762"/>
    </source>
</evidence>
<accession>A0A0E0F321</accession>
<dbReference type="AlphaFoldDB" id="A0A0E0F321"/>
<keyword evidence="3" id="KW-1185">Reference proteome</keyword>
<sequence length="469" mass="52649">MEGEADLSSPTPSWVVIEPGIFCKDLASYRGNGVVFYFGSGEKDASAVEVSAEAHASNDELVRVSLDLRAPPAMSRLSVHLAKPRRMYSFDSVVAAQRNTVLLSLEIDFKGIADSVSYAIDYFICRASPSGPSLSLLPRFYPTQREYDAAPDDSWMKSRHLRMRDAASIGLLLTGPQGFVVAQLNNYPPNVDHDADAPLAAEIFRFRSDSGEWEAKIATARGGKAKMGAISFWLSHQVLPFTSYLCWMDYHRGIILCDVNHENPDLQYISLPVDPVPRSCAEDWWTACPRASRTVCVTNYDNKMKFVSVVRSDGVLCGASKPGTSFSIAIWTLWQGYDEMEWVKESVIESDEIWAMEGYNNQPLPHIAPQFPLLSMENPHIIHFVLRERDCFDDKTMIWFVTVDIVGKKVLSYKDIKAINSGEPAEETYSVFFNTPFFPIEFPKYLKKPSSSNIIEAYAKSCLQPKRLV</sequence>
<dbReference type="InterPro" id="IPR011676">
    <property type="entry name" value="DUF1618"/>
</dbReference>
<dbReference type="Pfam" id="PF07762">
    <property type="entry name" value="DUF1618"/>
    <property type="match status" value="1"/>
</dbReference>
<evidence type="ECO:0000313" key="3">
    <source>
        <dbReference type="Proteomes" id="UP000008021"/>
    </source>
</evidence>
<dbReference type="HOGENOM" id="CLU_019112_1_1_1"/>